<dbReference type="Gene3D" id="3.10.50.40">
    <property type="match status" value="1"/>
</dbReference>
<feature type="domain" description="PPIase FKBP-type" evidence="7">
    <location>
        <begin position="116"/>
        <end position="207"/>
    </location>
</feature>
<sequence length="354" mass="34782">MRIRAVIAALPLLVLAACSSSSTAGSTSSGAVAGSSGAAASSAVATGSARSSAAPDLGPAVPAATAVAPAVAASELPTATGKFGEKPTLTFPKTPAVPSLQREVLSEGTGAVTKKGDYLVTHYLGQVWGGTKAFDNSYDRKPNTSTFQIGEGKVVPGWDVALVGVKIGSRVLLSLPPSDGYGSAGGANGAIKGTDTIVFVVDVVGVISPDAAGQTDAVPQPAVKGIPTVTGALGKEPKITVPKGLAEPKTNAVYVLAKGTGAKVVAGNVLAQLVVTDWTQSQTQSTWPKAGAKASASSSTGLQQITVDSSGALKGLIGVPLGSRVLVVVAASTNSSTGQTSSAAVAVLDIVAQA</sequence>
<name>A0A1H0HEX4_9ACTN</name>
<dbReference type="STRING" id="1090615.SAMN04515671_0045"/>
<feature type="signal peptide" evidence="6">
    <location>
        <begin position="1"/>
        <end position="24"/>
    </location>
</feature>
<dbReference type="PANTHER" id="PTHR45779">
    <property type="entry name" value="PEPTIDYLPROLYL ISOMERASE"/>
    <property type="match status" value="1"/>
</dbReference>
<dbReference type="InterPro" id="IPR046357">
    <property type="entry name" value="PPIase_dom_sf"/>
</dbReference>
<evidence type="ECO:0000256" key="6">
    <source>
        <dbReference type="SAM" id="SignalP"/>
    </source>
</evidence>
<dbReference type="GO" id="GO:0003755">
    <property type="term" value="F:peptidyl-prolyl cis-trans isomerase activity"/>
    <property type="evidence" value="ECO:0007669"/>
    <property type="project" value="UniProtKB-KW"/>
</dbReference>
<comment type="catalytic activity">
    <reaction evidence="1 5">
        <text>[protein]-peptidylproline (omega=180) = [protein]-peptidylproline (omega=0)</text>
        <dbReference type="Rhea" id="RHEA:16237"/>
        <dbReference type="Rhea" id="RHEA-COMP:10747"/>
        <dbReference type="Rhea" id="RHEA-COMP:10748"/>
        <dbReference type="ChEBI" id="CHEBI:83833"/>
        <dbReference type="ChEBI" id="CHEBI:83834"/>
        <dbReference type="EC" id="5.2.1.8"/>
    </reaction>
</comment>
<keyword evidence="4 5" id="KW-0413">Isomerase</keyword>
<feature type="chain" id="PRO_5039662178" description="peptidylprolyl isomerase" evidence="6">
    <location>
        <begin position="25"/>
        <end position="354"/>
    </location>
</feature>
<evidence type="ECO:0000313" key="8">
    <source>
        <dbReference type="EMBL" id="SDO17722.1"/>
    </source>
</evidence>
<evidence type="ECO:0000256" key="2">
    <source>
        <dbReference type="ARBA" id="ARBA00013194"/>
    </source>
</evidence>
<dbReference type="InterPro" id="IPR044609">
    <property type="entry name" value="FKBP2/11"/>
</dbReference>
<dbReference type="Pfam" id="PF00254">
    <property type="entry name" value="FKBP_C"/>
    <property type="match status" value="1"/>
</dbReference>
<evidence type="ECO:0000259" key="7">
    <source>
        <dbReference type="PROSITE" id="PS50059"/>
    </source>
</evidence>
<evidence type="ECO:0000256" key="3">
    <source>
        <dbReference type="ARBA" id="ARBA00023110"/>
    </source>
</evidence>
<evidence type="ECO:0000256" key="5">
    <source>
        <dbReference type="PROSITE-ProRule" id="PRU00277"/>
    </source>
</evidence>
<keyword evidence="9" id="KW-1185">Reference proteome</keyword>
<dbReference type="SUPFAM" id="SSF54534">
    <property type="entry name" value="FKBP-like"/>
    <property type="match status" value="1"/>
</dbReference>
<proteinExistence type="predicted"/>
<dbReference type="PANTHER" id="PTHR45779:SF7">
    <property type="entry name" value="PEPTIDYLPROLYL ISOMERASE"/>
    <property type="match status" value="1"/>
</dbReference>
<dbReference type="Proteomes" id="UP000198741">
    <property type="component" value="Chromosome I"/>
</dbReference>
<dbReference type="OrthoDB" id="25996at2"/>
<dbReference type="EMBL" id="LT629710">
    <property type="protein sequence ID" value="SDO17722.1"/>
    <property type="molecule type" value="Genomic_DNA"/>
</dbReference>
<dbReference type="InterPro" id="IPR001179">
    <property type="entry name" value="PPIase_FKBP_dom"/>
</dbReference>
<accession>A0A1H0HEX4</accession>
<organism evidence="8 9">
    <name type="scientific">Nakamurella panacisegetis</name>
    <dbReference type="NCBI Taxonomy" id="1090615"/>
    <lineage>
        <taxon>Bacteria</taxon>
        <taxon>Bacillati</taxon>
        <taxon>Actinomycetota</taxon>
        <taxon>Actinomycetes</taxon>
        <taxon>Nakamurellales</taxon>
        <taxon>Nakamurellaceae</taxon>
        <taxon>Nakamurella</taxon>
    </lineage>
</organism>
<dbReference type="EC" id="5.2.1.8" evidence="2 5"/>
<evidence type="ECO:0000256" key="1">
    <source>
        <dbReference type="ARBA" id="ARBA00000971"/>
    </source>
</evidence>
<reference evidence="8 9" key="1">
    <citation type="submission" date="2016-10" db="EMBL/GenBank/DDBJ databases">
        <authorList>
            <person name="de Groot N.N."/>
        </authorList>
    </citation>
    <scope>NUCLEOTIDE SEQUENCE [LARGE SCALE GENOMIC DNA]</scope>
    <source>
        <strain evidence="9">P4-7,KCTC 19426,CECT 7604</strain>
    </source>
</reference>
<dbReference type="PROSITE" id="PS50059">
    <property type="entry name" value="FKBP_PPIASE"/>
    <property type="match status" value="1"/>
</dbReference>
<dbReference type="PROSITE" id="PS51257">
    <property type="entry name" value="PROKAR_LIPOPROTEIN"/>
    <property type="match status" value="1"/>
</dbReference>
<dbReference type="AlphaFoldDB" id="A0A1H0HEX4"/>
<dbReference type="RefSeq" id="WP_090474020.1">
    <property type="nucleotide sequence ID" value="NZ_LT629710.1"/>
</dbReference>
<protein>
    <recommendedName>
        <fullName evidence="2 5">peptidylprolyl isomerase</fullName>
        <ecNumber evidence="2 5">5.2.1.8</ecNumber>
    </recommendedName>
</protein>
<gene>
    <name evidence="8" type="ORF">SAMN04515671_0045</name>
</gene>
<evidence type="ECO:0000313" key="9">
    <source>
        <dbReference type="Proteomes" id="UP000198741"/>
    </source>
</evidence>
<keyword evidence="3 5" id="KW-0697">Rotamase</keyword>
<evidence type="ECO:0000256" key="4">
    <source>
        <dbReference type="ARBA" id="ARBA00023235"/>
    </source>
</evidence>
<keyword evidence="6" id="KW-0732">Signal</keyword>